<sequence>MNSIETVNKELKIRLDKAKELQNQYKALNEIETKLQKGNTRFTLHTLTFDGYAYLEDLGGRLNEDFGIDGLDSVIQTLLLAAIVNRKQEIEQYFSTAEKELGVEK</sequence>
<feature type="coiled-coil region" evidence="1">
    <location>
        <begin position="1"/>
        <end position="38"/>
    </location>
</feature>
<name>A0A415ELW9_ENTCA</name>
<keyword evidence="1" id="KW-0175">Coiled coil</keyword>
<dbReference type="AlphaFoldDB" id="A0A415ELW9"/>
<dbReference type="RefSeq" id="WP_151196553.1">
    <property type="nucleotide sequence ID" value="NZ_JAQDXC010000002.1"/>
</dbReference>
<dbReference type="Proteomes" id="UP000286288">
    <property type="component" value="Unassembled WGS sequence"/>
</dbReference>
<organism evidence="2 3">
    <name type="scientific">Enterococcus casseliflavus</name>
    <name type="common">Enterococcus flavescens</name>
    <dbReference type="NCBI Taxonomy" id="37734"/>
    <lineage>
        <taxon>Bacteria</taxon>
        <taxon>Bacillati</taxon>
        <taxon>Bacillota</taxon>
        <taxon>Bacilli</taxon>
        <taxon>Lactobacillales</taxon>
        <taxon>Enterococcaceae</taxon>
        <taxon>Enterococcus</taxon>
    </lineage>
</organism>
<proteinExistence type="predicted"/>
<dbReference type="EMBL" id="QRMZ01000038">
    <property type="protein sequence ID" value="RHK03122.1"/>
    <property type="molecule type" value="Genomic_DNA"/>
</dbReference>
<reference evidence="2 3" key="1">
    <citation type="submission" date="2018-08" db="EMBL/GenBank/DDBJ databases">
        <title>A genome reference for cultivated species of the human gut microbiota.</title>
        <authorList>
            <person name="Zou Y."/>
            <person name="Xue W."/>
            <person name="Luo G."/>
        </authorList>
    </citation>
    <scope>NUCLEOTIDE SEQUENCE [LARGE SCALE GENOMIC DNA]</scope>
    <source>
        <strain evidence="2 3">AF48-16</strain>
    </source>
</reference>
<comment type="caution">
    <text evidence="2">The sequence shown here is derived from an EMBL/GenBank/DDBJ whole genome shotgun (WGS) entry which is preliminary data.</text>
</comment>
<evidence type="ECO:0000256" key="1">
    <source>
        <dbReference type="SAM" id="Coils"/>
    </source>
</evidence>
<protein>
    <submittedName>
        <fullName evidence="2">Uncharacterized protein</fullName>
    </submittedName>
</protein>
<evidence type="ECO:0000313" key="2">
    <source>
        <dbReference type="EMBL" id="RHK03122.1"/>
    </source>
</evidence>
<evidence type="ECO:0000313" key="3">
    <source>
        <dbReference type="Proteomes" id="UP000286288"/>
    </source>
</evidence>
<gene>
    <name evidence="2" type="ORF">DW084_17525</name>
</gene>
<accession>A0A415ELW9</accession>